<evidence type="ECO:0000313" key="10">
    <source>
        <dbReference type="Proteomes" id="UP000242447"/>
    </source>
</evidence>
<dbReference type="EC" id="2.6.1.1" evidence="3"/>
<dbReference type="Proteomes" id="UP000242447">
    <property type="component" value="Chromosome"/>
</dbReference>
<evidence type="ECO:0000256" key="4">
    <source>
        <dbReference type="ARBA" id="ARBA00022576"/>
    </source>
</evidence>
<keyword evidence="10" id="KW-1185">Reference proteome</keyword>
<dbReference type="PANTHER" id="PTHR46383:SF1">
    <property type="entry name" value="ASPARTATE AMINOTRANSFERASE"/>
    <property type="match status" value="1"/>
</dbReference>
<evidence type="ECO:0000313" key="9">
    <source>
        <dbReference type="EMBL" id="ARO14222.1"/>
    </source>
</evidence>
<accession>A0A1W6NYB1</accession>
<feature type="domain" description="Aminotransferase class I/classII large" evidence="8">
    <location>
        <begin position="42"/>
        <end position="385"/>
    </location>
</feature>
<evidence type="ECO:0000256" key="2">
    <source>
        <dbReference type="ARBA" id="ARBA00007441"/>
    </source>
</evidence>
<keyword evidence="4 9" id="KW-0032">Aminotransferase</keyword>
<dbReference type="GO" id="GO:0004069">
    <property type="term" value="F:L-aspartate:2-oxoglutarate aminotransferase activity"/>
    <property type="evidence" value="ECO:0007669"/>
    <property type="project" value="UniProtKB-EC"/>
</dbReference>
<dbReference type="KEGG" id="kro:BVG79_00870"/>
<dbReference type="STRING" id="92947.BVG79_00870"/>
<comment type="similarity">
    <text evidence="2">Belongs to the class-I pyridoxal-phosphate-dependent aminotransferase family.</text>
</comment>
<sequence length="390" mass="42025">MKGRTGATFASPITLSRQWLTGVTFPPERPLINVSQAAPVAPPPAAMLDEMARIVREDPDAHRYGPDLGLPALRAALAARWQQIHGGTVTAAQVAITSGANQAYCSATAMLCAEGDAVILPSPWYFNHRMWNDIAGIDTIALHTGDDLIPDVAAAAALITPRTRAIVLVTPNNPGGVEYPRAVVHAFYALAKARGIALILDETYRDFDSRNAPAHGLFVEEDWDQTLIHIYSFSKAYHIPGHRIGALASSPARLDEVEKFIDSVTICPSQLGQRAALWGLTNLDGWLADERAEILSRRAAVIAGFAPLAAQGWKLLGCGAYFAYVEHPFAMPSDTLAQRLVQEAGVLMLPGTMFTPPGDASGQRQLRIAFANVDTDGIAALFKRLLSYQP</sequence>
<keyword evidence="6" id="KW-0663">Pyridoxal phosphate</keyword>
<dbReference type="InterPro" id="IPR050596">
    <property type="entry name" value="AspAT/PAT-like"/>
</dbReference>
<dbReference type="PANTHER" id="PTHR46383">
    <property type="entry name" value="ASPARTATE AMINOTRANSFERASE"/>
    <property type="match status" value="1"/>
</dbReference>
<comment type="cofactor">
    <cofactor evidence="1">
        <name>pyridoxal 5'-phosphate</name>
        <dbReference type="ChEBI" id="CHEBI:597326"/>
    </cofactor>
</comment>
<comment type="catalytic activity">
    <reaction evidence="7">
        <text>L-aspartate + 2-oxoglutarate = oxaloacetate + L-glutamate</text>
        <dbReference type="Rhea" id="RHEA:21824"/>
        <dbReference type="ChEBI" id="CHEBI:16452"/>
        <dbReference type="ChEBI" id="CHEBI:16810"/>
        <dbReference type="ChEBI" id="CHEBI:29985"/>
        <dbReference type="ChEBI" id="CHEBI:29991"/>
        <dbReference type="EC" id="2.6.1.1"/>
    </reaction>
</comment>
<dbReference type="Gene3D" id="3.40.640.10">
    <property type="entry name" value="Type I PLP-dependent aspartate aminotransferase-like (Major domain)"/>
    <property type="match status" value="1"/>
</dbReference>
<name>A0A1W6NYB1_9RHOB</name>
<organism evidence="9 10">
    <name type="scientific">Ketogulonicigenium robustum</name>
    <dbReference type="NCBI Taxonomy" id="92947"/>
    <lineage>
        <taxon>Bacteria</taxon>
        <taxon>Pseudomonadati</taxon>
        <taxon>Pseudomonadota</taxon>
        <taxon>Alphaproteobacteria</taxon>
        <taxon>Rhodobacterales</taxon>
        <taxon>Roseobacteraceae</taxon>
        <taxon>Ketogulonicigenium</taxon>
    </lineage>
</organism>
<dbReference type="GO" id="GO:0030170">
    <property type="term" value="F:pyridoxal phosphate binding"/>
    <property type="evidence" value="ECO:0007669"/>
    <property type="project" value="InterPro"/>
</dbReference>
<proteinExistence type="inferred from homology"/>
<evidence type="ECO:0000256" key="3">
    <source>
        <dbReference type="ARBA" id="ARBA00012753"/>
    </source>
</evidence>
<dbReference type="Pfam" id="PF00155">
    <property type="entry name" value="Aminotran_1_2"/>
    <property type="match status" value="1"/>
</dbReference>
<dbReference type="EMBL" id="CP019937">
    <property type="protein sequence ID" value="ARO14222.1"/>
    <property type="molecule type" value="Genomic_DNA"/>
</dbReference>
<dbReference type="CDD" id="cd00609">
    <property type="entry name" value="AAT_like"/>
    <property type="match status" value="1"/>
</dbReference>
<dbReference type="AlphaFoldDB" id="A0A1W6NYB1"/>
<protein>
    <recommendedName>
        <fullName evidence="3">aspartate transaminase</fullName>
        <ecNumber evidence="3">2.6.1.1</ecNumber>
    </recommendedName>
</protein>
<dbReference type="InterPro" id="IPR015424">
    <property type="entry name" value="PyrdxlP-dep_Trfase"/>
</dbReference>
<dbReference type="SUPFAM" id="SSF53383">
    <property type="entry name" value="PLP-dependent transferases"/>
    <property type="match status" value="1"/>
</dbReference>
<reference evidence="9 10" key="1">
    <citation type="submission" date="2017-02" db="EMBL/GenBank/DDBJ databases">
        <title>Ketogulonicigenium robustum SPU B003 Genome sequencing and assembly.</title>
        <authorList>
            <person name="Li Y."/>
            <person name="Liu L."/>
            <person name="Wang C."/>
            <person name="Zhang M."/>
            <person name="Zhang T."/>
            <person name="Zhang Y."/>
        </authorList>
    </citation>
    <scope>NUCLEOTIDE SEQUENCE [LARGE SCALE GENOMIC DNA]</scope>
    <source>
        <strain evidence="9 10">SPU_B003</strain>
    </source>
</reference>
<evidence type="ECO:0000256" key="5">
    <source>
        <dbReference type="ARBA" id="ARBA00022679"/>
    </source>
</evidence>
<evidence type="ECO:0000256" key="7">
    <source>
        <dbReference type="ARBA" id="ARBA00049185"/>
    </source>
</evidence>
<dbReference type="GO" id="GO:0006520">
    <property type="term" value="P:amino acid metabolic process"/>
    <property type="evidence" value="ECO:0007669"/>
    <property type="project" value="InterPro"/>
</dbReference>
<gene>
    <name evidence="9" type="ORF">BVG79_00870</name>
</gene>
<evidence type="ECO:0000256" key="6">
    <source>
        <dbReference type="ARBA" id="ARBA00022898"/>
    </source>
</evidence>
<dbReference type="NCBIfam" id="NF005732">
    <property type="entry name" value="PRK07550.1"/>
    <property type="match status" value="1"/>
</dbReference>
<dbReference type="OrthoDB" id="9766084at2"/>
<dbReference type="InterPro" id="IPR015421">
    <property type="entry name" value="PyrdxlP-dep_Trfase_major"/>
</dbReference>
<dbReference type="InterPro" id="IPR004839">
    <property type="entry name" value="Aminotransferase_I/II_large"/>
</dbReference>
<dbReference type="RefSeq" id="WP_085785805.1">
    <property type="nucleotide sequence ID" value="NZ_CP019937.1"/>
</dbReference>
<keyword evidence="5 9" id="KW-0808">Transferase</keyword>
<evidence type="ECO:0000256" key="1">
    <source>
        <dbReference type="ARBA" id="ARBA00001933"/>
    </source>
</evidence>
<evidence type="ECO:0000259" key="8">
    <source>
        <dbReference type="Pfam" id="PF00155"/>
    </source>
</evidence>